<dbReference type="STRING" id="435591.BDI_3248"/>
<dbReference type="KEGG" id="pdi:BDI_3248"/>
<dbReference type="HOGENOM" id="CLU_1412708_0_0_10"/>
<feature type="region of interest" description="Disordered" evidence="1">
    <location>
        <begin position="1"/>
        <end position="22"/>
    </location>
</feature>
<dbReference type="EMBL" id="CP000140">
    <property type="protein sequence ID" value="ABR44953.1"/>
    <property type="molecule type" value="Genomic_DNA"/>
</dbReference>
<dbReference type="AlphaFoldDB" id="A6LGY9"/>
<evidence type="ECO:0000313" key="3">
    <source>
        <dbReference type="Proteomes" id="UP000000566"/>
    </source>
</evidence>
<dbReference type="eggNOG" id="ENOG5032VIN">
    <property type="taxonomic scope" value="Bacteria"/>
</dbReference>
<evidence type="ECO:0000313" key="2">
    <source>
        <dbReference type="EMBL" id="ABR44953.1"/>
    </source>
</evidence>
<dbReference type="Pfam" id="PF21983">
    <property type="entry name" value="NikA-like"/>
    <property type="match status" value="1"/>
</dbReference>
<dbReference type="InterPro" id="IPR053842">
    <property type="entry name" value="NikA-like"/>
</dbReference>
<protein>
    <submittedName>
        <fullName evidence="2">Mobilization protein BmgB</fullName>
    </submittedName>
</protein>
<keyword evidence="3" id="KW-1185">Reference proteome</keyword>
<sequence length="219" mass="24036">MPGNILPPTVGTSSSGEKSDNLLPGVEYTRYTHRPLCTRFNVENAGGFFLWGEQGYVSGFPKTLAPPRPAVAGRANPLPPVADSGMKEVRTKKKKHMTKDMNGMKKKRGRPALGRTRKLTRGVTVKFSPVSYEALRFRAGKSGRSLAVYIREAALAATVTARHTPEENALLRSLAGMANNLNQLTKLSHQAGFYRTRLLIDGLLGKLKRIMDDYRPKGG</sequence>
<gene>
    <name evidence="2" type="ordered locus">BDI_3248</name>
</gene>
<dbReference type="Proteomes" id="UP000000566">
    <property type="component" value="Chromosome"/>
</dbReference>
<name>A6LGY9_PARD8</name>
<organism evidence="2 3">
    <name type="scientific">Parabacteroides distasonis (strain ATCC 8503 / DSM 20701 / CIP 104284 / JCM 5825 / NCTC 11152)</name>
    <dbReference type="NCBI Taxonomy" id="435591"/>
    <lineage>
        <taxon>Bacteria</taxon>
        <taxon>Pseudomonadati</taxon>
        <taxon>Bacteroidota</taxon>
        <taxon>Bacteroidia</taxon>
        <taxon>Bacteroidales</taxon>
        <taxon>Tannerellaceae</taxon>
        <taxon>Parabacteroides</taxon>
    </lineage>
</organism>
<dbReference type="PaxDb" id="435591-BDI_3248"/>
<proteinExistence type="predicted"/>
<accession>A6LGY9</accession>
<evidence type="ECO:0000256" key="1">
    <source>
        <dbReference type="SAM" id="MobiDB-lite"/>
    </source>
</evidence>
<feature type="region of interest" description="Disordered" evidence="1">
    <location>
        <begin position="73"/>
        <end position="112"/>
    </location>
</feature>
<reference evidence="2 3" key="1">
    <citation type="journal article" date="2007" name="PLoS Biol.">
        <title>Evolution of symbiotic bacteria in the distal human intestine.</title>
        <authorList>
            <person name="Xu J."/>
            <person name="Mahowald M.A."/>
            <person name="Ley R.E."/>
            <person name="Lozupone C.A."/>
            <person name="Hamady M."/>
            <person name="Martens E.C."/>
            <person name="Henrissat B."/>
            <person name="Coutinho P.M."/>
            <person name="Minx P."/>
            <person name="Latreille P."/>
            <person name="Cordum H."/>
            <person name="Van Brunt A."/>
            <person name="Kim K."/>
            <person name="Fulton R.S."/>
            <person name="Fulton L.A."/>
            <person name="Clifton S.W."/>
            <person name="Wilson R.K."/>
            <person name="Knight R.D."/>
            <person name="Gordon J.I."/>
        </authorList>
    </citation>
    <scope>NUCLEOTIDE SEQUENCE [LARGE SCALE GENOMIC DNA]</scope>
    <source>
        <strain evidence="3">ATCC 8503 / DSM 20701 / CIP 104284 / JCM 5825 / NCTC 11152</strain>
    </source>
</reference>